<name>A0A432YV80_9GAMM</name>
<reference evidence="3" key="1">
    <citation type="journal article" date="2018" name="Front. Microbiol.">
        <title>Genome-Based Analysis Reveals the Taxonomy and Diversity of the Family Idiomarinaceae.</title>
        <authorList>
            <person name="Liu Y."/>
            <person name="Lai Q."/>
            <person name="Shao Z."/>
        </authorList>
    </citation>
    <scope>NUCLEOTIDE SEQUENCE [LARGE SCALE GENOMIC DNA]</scope>
    <source>
        <strain evidence="3">R22</strain>
    </source>
</reference>
<dbReference type="Gene3D" id="2.40.160.130">
    <property type="entry name" value="Capsule assembly protein Wzi"/>
    <property type="match status" value="1"/>
</dbReference>
<evidence type="ECO:0000256" key="1">
    <source>
        <dbReference type="SAM" id="SignalP"/>
    </source>
</evidence>
<keyword evidence="1" id="KW-0732">Signal</keyword>
<feature type="chain" id="PRO_5019009381" description="Capsule assembly Wzi family protein" evidence="1">
    <location>
        <begin position="27"/>
        <end position="436"/>
    </location>
</feature>
<keyword evidence="3" id="KW-1185">Reference proteome</keyword>
<dbReference type="Pfam" id="PF14052">
    <property type="entry name" value="Caps_assemb_Wzi"/>
    <property type="match status" value="1"/>
</dbReference>
<evidence type="ECO:0000313" key="3">
    <source>
        <dbReference type="Proteomes" id="UP000288058"/>
    </source>
</evidence>
<proteinExistence type="predicted"/>
<dbReference type="RefSeq" id="WP_126782727.1">
    <property type="nucleotide sequence ID" value="NZ_PIQC01000007.1"/>
</dbReference>
<feature type="signal peptide" evidence="1">
    <location>
        <begin position="1"/>
        <end position="26"/>
    </location>
</feature>
<dbReference type="AlphaFoldDB" id="A0A432YV80"/>
<dbReference type="EMBL" id="PIQC01000007">
    <property type="protein sequence ID" value="RUO67238.1"/>
    <property type="molecule type" value="Genomic_DNA"/>
</dbReference>
<evidence type="ECO:0008006" key="4">
    <source>
        <dbReference type="Google" id="ProtNLM"/>
    </source>
</evidence>
<sequence length="436" mass="49396">MSPISFFRNTIIVSGLSLLMAPSAVSSVWIEANDVELRNSLIVLAESGLIKTPIQQFPITWKSLLPELDALELKKLTATQQLALRHVRHQLSQAQSGPKTRWYIGATDSEQAVQDYGDDTYEEGKISLSRSMHGTNWAARIQVNYRQDPFEGDHKKTLDGSYLAYNLNDWSFSLDSLPLRWGPAEHSSLLFSNNARPMPKIRIDYAPDYPPAGMNPFKISLFSAYQDDGYSHYNRVSGIRFSSQLFQHLWFGVSAIEQTADNRPDNRMLTADARTGFDWGSHQFSAYAELGIDRKLETDDKPVYTLGAQWMTGSEEHRHSVTLEYSQLDGGDEHDFYSLDKNQQQYFLNHQRNPGSPFPRESQTLSASYRNFSADGSAWTALLSHSKEKNDDTLSRALLRRTEPAFSGLIKLSLQYLDGSHYDGDVGIQLSGEWRF</sequence>
<dbReference type="Proteomes" id="UP000288058">
    <property type="component" value="Unassembled WGS sequence"/>
</dbReference>
<dbReference type="OrthoDB" id="101884at2"/>
<dbReference type="InterPro" id="IPR026950">
    <property type="entry name" value="Caps_assemb_Wzi"/>
</dbReference>
<organism evidence="2 3">
    <name type="scientific">Idiomarina ramblicola</name>
    <dbReference type="NCBI Taxonomy" id="263724"/>
    <lineage>
        <taxon>Bacteria</taxon>
        <taxon>Pseudomonadati</taxon>
        <taxon>Pseudomonadota</taxon>
        <taxon>Gammaproteobacteria</taxon>
        <taxon>Alteromonadales</taxon>
        <taxon>Idiomarinaceae</taxon>
        <taxon>Idiomarina</taxon>
    </lineage>
</organism>
<evidence type="ECO:0000313" key="2">
    <source>
        <dbReference type="EMBL" id="RUO67238.1"/>
    </source>
</evidence>
<dbReference type="InterPro" id="IPR038636">
    <property type="entry name" value="Wzi_sf"/>
</dbReference>
<gene>
    <name evidence="2" type="ORF">CWI78_10340</name>
</gene>
<comment type="caution">
    <text evidence="2">The sequence shown here is derived from an EMBL/GenBank/DDBJ whole genome shotgun (WGS) entry which is preliminary data.</text>
</comment>
<accession>A0A432YV80</accession>
<protein>
    <recommendedName>
        <fullName evidence="4">Capsule assembly Wzi family protein</fullName>
    </recommendedName>
</protein>